<accession>A0A177UAQ9</accession>
<feature type="compositionally biased region" description="Polar residues" evidence="1">
    <location>
        <begin position="551"/>
        <end position="564"/>
    </location>
</feature>
<evidence type="ECO:0000313" key="6">
    <source>
        <dbReference type="Proteomes" id="UP000836402"/>
    </source>
</evidence>
<evidence type="ECO:0000313" key="4">
    <source>
        <dbReference type="EMBL" id="KAE8246701.1"/>
    </source>
</evidence>
<name>A0A177UAQ9_9BASI</name>
<feature type="compositionally biased region" description="Low complexity" evidence="1">
    <location>
        <begin position="266"/>
        <end position="289"/>
    </location>
</feature>
<feature type="compositionally biased region" description="Low complexity" evidence="1">
    <location>
        <begin position="433"/>
        <end position="447"/>
    </location>
</feature>
<feature type="compositionally biased region" description="Low complexity" evidence="1">
    <location>
        <begin position="13"/>
        <end position="33"/>
    </location>
</feature>
<feature type="compositionally biased region" description="Polar residues" evidence="1">
    <location>
        <begin position="495"/>
        <end position="504"/>
    </location>
</feature>
<sequence length="1316" mass="137344">MTRASSSRRRDSSTSAATITPTTTTPGSSALTIPASPSASSRLNAAGAGAGTRSSRDSIYSLSLSSRRHLTPLANPAPSTSTTSLSPSHARSSGTVTSTATSRLRNVASNASNRLGLPRLATDSGFSVSTSPPKATAVSPPPAPPASGPSGGTSVPASSAADGTKRAGTDSEPTAPAPPSVQPLPDTQAQDRVATAEAGAAAMKRKIPPGATLSAAEAGNSRRRTWFGFGSPMTAEPTSINPIGETPSTPPPMDADEAAFRLALVAGAPTQPAAAEGAAAQPAEGPKAALSPETTGATAKIQAEPQTEEVADGQSTAASSITEQVPTNPRTTNSRGWFTWRAQAQAPPPPPGSPLLPAEASQTITPKAVQQLAPAPAQAPPQPPTLTAPAPSKSSQPAYASPLRRMWNRSEQAADAPTEPETQSAPTASPVKAAMEQQAPPAPATEQHAPDGSGDRSGQPNAAGSSTWRFSLWAGRAPVDPQMNQGPAEDVKPNVVSSAGNSDIPSIVLNKEVTNHAEHESQAGASDPSTLGQASYASYITNWIPGWSSEIPQASSSSTLSQDATDGPGGASFVPRTPAEQVKADALARSERPRVLDTVSGSIQKLASPTEAILNSQTRKSWVSYFTTRNPHAIRRIQGTPASDGGPEVMDLDEDEPAESSTAPSLAESAPAVMKGGMGKGAAAAKAIVQKASAVTSAASSVVLKGGAKSGSKSASGSAPTSPVIGPTSKGGSPTKDGSTVASTPGRRGSSDPKGKGSAATTVRTQESTVSLSNKATATAQELTVPTPDNKAATNSKLSKKGSVVVLKAPNLVLPSFEDTFATAPRIWPPKVGMLERTIQAFNTYLFNKPPDFQRLGAPTATSASASQGTGKARRRSSTLFTEETAQRLPRSWEVMGDKTRASQRGVGSVRKVVVLGIRGWFAQFAILKNVMGEPTGTSFKFATMMTEAIRKHFKEAGWELNPEAITVIALEGDGRVADRVHDLSVNLLSNPAWVKDLHEADAIFFSAHSQGSIVGTELLARLIEQKHIQPERTRVCLLAMAGIHEGPFPHLQSAIMSAYFTYFETAAAKELFEFMASTAHVSESYAAALRICLSTGVKAVYVASVDDQVVPLHGALHAAISHPSILRALYIDGTAFPRADFLTNLLVLCTQVRNAGLNDHEVLSLLSTTVAGSLYGGVGHSNVYEEPQVYDLAVRYLFETTHPCSEPTCVGDHRVSMPAVDRRIFQVQAHNPYSLPWAIRGLLEDPDVRELFSEHMADLLEQFAQWKPTTKSQKDVHFRLSPLKSIQIPGVRQRTASTASSSMPPSPKFPSSSKL</sequence>
<dbReference type="PANTHER" id="PTHR47349">
    <property type="entry name" value="CHROMOSOME 8, WHOLE GENOME SHOTGUN SEQUENCE"/>
    <property type="match status" value="1"/>
</dbReference>
<reference evidence="4" key="2">
    <citation type="journal article" date="2019" name="IMA Fungus">
        <title>Genome sequencing and comparison of five Tilletia species to identify candidate genes for the detection of regulated species infecting wheat.</title>
        <authorList>
            <person name="Nguyen H.D.T."/>
            <person name="Sultana T."/>
            <person name="Kesanakurti P."/>
            <person name="Hambleton S."/>
        </authorList>
    </citation>
    <scope>NUCLEOTIDE SEQUENCE</scope>
    <source>
        <strain evidence="4">DAOMC 238032</strain>
    </source>
</reference>
<reference evidence="3" key="3">
    <citation type="submission" date="2020-10" db="EMBL/GenBank/DDBJ databases">
        <authorList>
            <person name="Sedaghatjoo S."/>
        </authorList>
    </citation>
    <scope>NUCLEOTIDE SEQUENCE</scope>
    <source>
        <strain evidence="3">AZH3</strain>
    </source>
</reference>
<dbReference type="EMBL" id="CAJHJG010005886">
    <property type="protein sequence ID" value="CAD6953327.1"/>
    <property type="molecule type" value="Genomic_DNA"/>
</dbReference>
<comment type="caution">
    <text evidence="4">The sequence shown here is derived from an EMBL/GenBank/DDBJ whole genome shotgun (WGS) entry which is preliminary data.</text>
</comment>
<feature type="compositionally biased region" description="Polar residues" evidence="1">
    <location>
        <begin position="313"/>
        <end position="336"/>
    </location>
</feature>
<feature type="compositionally biased region" description="Polar residues" evidence="1">
    <location>
        <begin position="860"/>
        <end position="870"/>
    </location>
</feature>
<feature type="compositionally biased region" description="Pro residues" evidence="1">
    <location>
        <begin position="377"/>
        <end position="386"/>
    </location>
</feature>
<feature type="region of interest" description="Disordered" evidence="1">
    <location>
        <begin position="856"/>
        <end position="883"/>
    </location>
</feature>
<feature type="region of interest" description="Disordered" evidence="1">
    <location>
        <begin position="551"/>
        <end position="595"/>
    </location>
</feature>
<feature type="compositionally biased region" description="Low complexity" evidence="1">
    <location>
        <begin position="707"/>
        <end position="719"/>
    </location>
</feature>
<feature type="region of interest" description="Disordered" evidence="1">
    <location>
        <begin position="1290"/>
        <end position="1316"/>
    </location>
</feature>
<dbReference type="InterPro" id="IPR058934">
    <property type="entry name" value="YMC020W-like"/>
</dbReference>
<feature type="compositionally biased region" description="Polar residues" evidence="1">
    <location>
        <begin position="730"/>
        <end position="743"/>
    </location>
</feature>
<evidence type="ECO:0000313" key="5">
    <source>
        <dbReference type="Proteomes" id="UP000077671"/>
    </source>
</evidence>
<feature type="compositionally biased region" description="Low complexity" evidence="1">
    <location>
        <begin position="152"/>
        <end position="161"/>
    </location>
</feature>
<feature type="compositionally biased region" description="Polar residues" evidence="1">
    <location>
        <begin position="759"/>
        <end position="784"/>
    </location>
</feature>
<dbReference type="Proteomes" id="UP000836402">
    <property type="component" value="Unassembled WGS sequence"/>
</dbReference>
<feature type="region of interest" description="Disordered" evidence="1">
    <location>
        <begin position="635"/>
        <end position="668"/>
    </location>
</feature>
<feature type="compositionally biased region" description="Low complexity" evidence="1">
    <location>
        <begin position="129"/>
        <end position="138"/>
    </location>
</feature>
<keyword evidence="6" id="KW-1185">Reference proteome</keyword>
<evidence type="ECO:0000256" key="1">
    <source>
        <dbReference type="SAM" id="MobiDB-lite"/>
    </source>
</evidence>
<evidence type="ECO:0000313" key="3">
    <source>
        <dbReference type="EMBL" id="CAD6953327.1"/>
    </source>
</evidence>
<organism evidence="4 5">
    <name type="scientific">Tilletia caries</name>
    <name type="common">wheat bunt fungus</name>
    <dbReference type="NCBI Taxonomy" id="13290"/>
    <lineage>
        <taxon>Eukaryota</taxon>
        <taxon>Fungi</taxon>
        <taxon>Dikarya</taxon>
        <taxon>Basidiomycota</taxon>
        <taxon>Ustilaginomycotina</taxon>
        <taxon>Exobasidiomycetes</taxon>
        <taxon>Tilletiales</taxon>
        <taxon>Tilletiaceae</taxon>
        <taxon>Tilletia</taxon>
    </lineage>
</organism>
<feature type="region of interest" description="Disordered" evidence="1">
    <location>
        <begin position="1"/>
        <end position="532"/>
    </location>
</feature>
<feature type="compositionally biased region" description="Low complexity" evidence="1">
    <location>
        <begin position="45"/>
        <end position="88"/>
    </location>
</feature>
<feature type="compositionally biased region" description="Basic and acidic residues" evidence="1">
    <location>
        <begin position="582"/>
        <end position="595"/>
    </location>
</feature>
<dbReference type="EMBL" id="LWDD02001629">
    <property type="protein sequence ID" value="KAE8246701.1"/>
    <property type="molecule type" value="Genomic_DNA"/>
</dbReference>
<dbReference type="Proteomes" id="UP000077671">
    <property type="component" value="Unassembled WGS sequence"/>
</dbReference>
<dbReference type="Pfam" id="PF26147">
    <property type="entry name" value="AB_HYDROLASE_YMC0-YMC35"/>
    <property type="match status" value="1"/>
</dbReference>
<protein>
    <recommendedName>
        <fullName evidence="2">YMC020W-like alpha/beta hydrolase domain-containing protein</fullName>
    </recommendedName>
</protein>
<gene>
    <name evidence="4" type="ORF">A4X03_0g7226</name>
    <name evidence="3" type="ORF">JKIAZH3_G9246</name>
</gene>
<feature type="region of interest" description="Disordered" evidence="1">
    <location>
        <begin position="707"/>
        <end position="798"/>
    </location>
</feature>
<feature type="compositionally biased region" description="Polar residues" evidence="1">
    <location>
        <begin position="456"/>
        <end position="469"/>
    </location>
</feature>
<feature type="compositionally biased region" description="Polar residues" evidence="1">
    <location>
        <begin position="89"/>
        <end position="113"/>
    </location>
</feature>
<feature type="compositionally biased region" description="Polar residues" evidence="1">
    <location>
        <begin position="523"/>
        <end position="532"/>
    </location>
</feature>
<feature type="domain" description="YMC020W-like alpha/beta hydrolase" evidence="2">
    <location>
        <begin position="905"/>
        <end position="1246"/>
    </location>
</feature>
<feature type="compositionally biased region" description="Low complexity" evidence="1">
    <location>
        <begin position="1296"/>
        <end position="1316"/>
    </location>
</feature>
<evidence type="ECO:0000259" key="2">
    <source>
        <dbReference type="Pfam" id="PF26147"/>
    </source>
</evidence>
<dbReference type="PANTHER" id="PTHR47349:SF1">
    <property type="entry name" value="AER328WP"/>
    <property type="match status" value="1"/>
</dbReference>
<dbReference type="InterPro" id="IPR058933">
    <property type="entry name" value="YMC020W-like_ab_hydrolase"/>
</dbReference>
<proteinExistence type="predicted"/>
<reference evidence="4" key="1">
    <citation type="submission" date="2016-04" db="EMBL/GenBank/DDBJ databases">
        <authorList>
            <person name="Nguyen H.D."/>
            <person name="Kesanakurti P."/>
            <person name="Cullis J."/>
            <person name="Levesque C.A."/>
            <person name="Hambleton S."/>
        </authorList>
    </citation>
    <scope>NUCLEOTIDE SEQUENCE</scope>
    <source>
        <strain evidence="4">DAOMC 238032</strain>
    </source>
</reference>